<dbReference type="Gene3D" id="1.25.40.10">
    <property type="entry name" value="Tetratricopeptide repeat domain"/>
    <property type="match status" value="1"/>
</dbReference>
<protein>
    <submittedName>
        <fullName evidence="1">Uncharacterized protein</fullName>
    </submittedName>
</protein>
<dbReference type="OrthoDB" id="5290562at2"/>
<sequence length="251" mass="27567">MLLLGQAACHPSPPDPEAGVLEAGRSAFLSGNYRRAEETYQYYLQAFPHGAERLEAWLRLADISQDLLDSPEQAATLLEAALLEYGRDPEAAPALLNRAGTLRQRLREYDKAAAHYGSLLSLPGLPSADRAEACRRLARVRFLARDPAGAEQAYAACRPALPGGDDRARLDMAQADLLLRLEKAPQAETLLAEVWGDAAVSPAVRAEAGFRLGQGYEARGEKDKARTLYENIRDTFPNPLVVDQRLGYLRR</sequence>
<dbReference type="InterPro" id="IPR011990">
    <property type="entry name" value="TPR-like_helical_dom_sf"/>
</dbReference>
<dbReference type="STRING" id="694327.DFW101_2430"/>
<dbReference type="Pfam" id="PF13432">
    <property type="entry name" value="TPR_16"/>
    <property type="match status" value="1"/>
</dbReference>
<reference evidence="2" key="1">
    <citation type="journal article" date="2015" name="Genome Announc.">
        <title>High-Quality Draft Genome Sequence of Desulfovibrio carbinoliphilus FW-101-2B, an Organic Acid-Oxidizing Sulfate-Reducing Bacterium Isolated from Uranium(VI)-Contaminated Groundwater.</title>
        <authorList>
            <person name="Ramsay B.D."/>
            <person name="Hwang C."/>
            <person name="Woo H.L."/>
            <person name="Carroll S.L."/>
            <person name="Lucas S."/>
            <person name="Han J."/>
            <person name="Lapidus A.L."/>
            <person name="Cheng J.F."/>
            <person name="Goodwin L.A."/>
            <person name="Pitluck S."/>
            <person name="Peters L."/>
            <person name="Chertkov O."/>
            <person name="Held B."/>
            <person name="Detter J.C."/>
            <person name="Han C.S."/>
            <person name="Tapia R."/>
            <person name="Land M.L."/>
            <person name="Hauser L.J."/>
            <person name="Kyrpides N.C."/>
            <person name="Ivanova N.N."/>
            <person name="Mikhailova N."/>
            <person name="Pagani I."/>
            <person name="Woyke T."/>
            <person name="Arkin A.P."/>
            <person name="Dehal P."/>
            <person name="Chivian D."/>
            <person name="Criddle C.S."/>
            <person name="Wu W."/>
            <person name="Chakraborty R."/>
            <person name="Hazen T.C."/>
            <person name="Fields M.W."/>
        </authorList>
    </citation>
    <scope>NUCLEOTIDE SEQUENCE [LARGE SCALE GENOMIC DNA]</scope>
    <source>
        <strain evidence="2">FW-101-2B</strain>
    </source>
</reference>
<dbReference type="InterPro" id="IPR019734">
    <property type="entry name" value="TPR_rpt"/>
</dbReference>
<gene>
    <name evidence="1" type="ORF">DFW101_2430</name>
</gene>
<dbReference type="SUPFAM" id="SSF48452">
    <property type="entry name" value="TPR-like"/>
    <property type="match status" value="1"/>
</dbReference>
<evidence type="ECO:0000313" key="2">
    <source>
        <dbReference type="Proteomes" id="UP000004662"/>
    </source>
</evidence>
<dbReference type="EMBL" id="CM001368">
    <property type="protein sequence ID" value="EHJ48434.1"/>
    <property type="molecule type" value="Genomic_DNA"/>
</dbReference>
<dbReference type="eggNOG" id="COG0457">
    <property type="taxonomic scope" value="Bacteria"/>
</dbReference>
<keyword evidence="2" id="KW-1185">Reference proteome</keyword>
<name>G7Q5B1_9BACT</name>
<dbReference type="Proteomes" id="UP000004662">
    <property type="component" value="Chromosome"/>
</dbReference>
<dbReference type="AlphaFoldDB" id="G7Q5B1"/>
<dbReference type="HOGENOM" id="CLU_086935_0_0_7"/>
<proteinExistence type="predicted"/>
<organism evidence="1 2">
    <name type="scientific">Solidesulfovibrio carbinoliphilus subsp. oakridgensis</name>
    <dbReference type="NCBI Taxonomy" id="694327"/>
    <lineage>
        <taxon>Bacteria</taxon>
        <taxon>Pseudomonadati</taxon>
        <taxon>Thermodesulfobacteriota</taxon>
        <taxon>Desulfovibrionia</taxon>
        <taxon>Desulfovibrionales</taxon>
        <taxon>Desulfovibrionaceae</taxon>
        <taxon>Solidesulfovibrio</taxon>
    </lineage>
</organism>
<dbReference type="Pfam" id="PF13174">
    <property type="entry name" value="TPR_6"/>
    <property type="match status" value="1"/>
</dbReference>
<accession>G7Q5B1</accession>
<evidence type="ECO:0000313" key="1">
    <source>
        <dbReference type="EMBL" id="EHJ48434.1"/>
    </source>
</evidence>